<evidence type="ECO:0000259" key="2">
    <source>
        <dbReference type="Pfam" id="PF13518"/>
    </source>
</evidence>
<dbReference type="InterPro" id="IPR009057">
    <property type="entry name" value="Homeodomain-like_sf"/>
</dbReference>
<sequence length="187" mass="20736">MGRAYSDDLRERVVRAVIKGGLSRHQAAAQFGVGISTAINWVQRFHETGSVKPDQIGGYRPKKIAGPHREWLMQRCRNDFTVRGLVAELAERGLKVDYRTTWEFVHAEKLSYKKDADCRRAGSSRCHPSAGAVDQVSGSDPSAAASDGTNLPRCVWLSCKRKLQGGPPRLCFGRLRLWLSELTGRAA</sequence>
<name>A0A973VXM1_9BRAD</name>
<dbReference type="AlphaFoldDB" id="A0A973VXM1"/>
<feature type="compositionally biased region" description="Low complexity" evidence="1">
    <location>
        <begin position="137"/>
        <end position="148"/>
    </location>
</feature>
<dbReference type="EMBL" id="JAAOLE020000001">
    <property type="protein sequence ID" value="NVI43404.1"/>
    <property type="molecule type" value="Genomic_DNA"/>
</dbReference>
<organism evidence="3">
    <name type="scientific">Bradyrhizobium septentrionale</name>
    <dbReference type="NCBI Taxonomy" id="1404411"/>
    <lineage>
        <taxon>Bacteria</taxon>
        <taxon>Pseudomonadati</taxon>
        <taxon>Pseudomonadota</taxon>
        <taxon>Alphaproteobacteria</taxon>
        <taxon>Hyphomicrobiales</taxon>
        <taxon>Nitrobacteraceae</taxon>
        <taxon>Bradyrhizobium</taxon>
    </lineage>
</organism>
<dbReference type="InterPro" id="IPR036388">
    <property type="entry name" value="WH-like_DNA-bd_sf"/>
</dbReference>
<dbReference type="Pfam" id="PF13518">
    <property type="entry name" value="HTH_28"/>
    <property type="match status" value="1"/>
</dbReference>
<feature type="region of interest" description="Disordered" evidence="1">
    <location>
        <begin position="129"/>
        <end position="148"/>
    </location>
</feature>
<dbReference type="InterPro" id="IPR055247">
    <property type="entry name" value="InsJ-like_HTH"/>
</dbReference>
<proteinExistence type="predicted"/>
<dbReference type="Gene3D" id="1.10.10.10">
    <property type="entry name" value="Winged helix-like DNA-binding domain superfamily/Winged helix DNA-binding domain"/>
    <property type="match status" value="1"/>
</dbReference>
<protein>
    <submittedName>
        <fullName evidence="3">Transposase</fullName>
    </submittedName>
</protein>
<comment type="caution">
    <text evidence="3">The sequence shown here is derived from an EMBL/GenBank/DDBJ whole genome shotgun (WGS) entry which is preliminary data.</text>
</comment>
<evidence type="ECO:0000313" key="3">
    <source>
        <dbReference type="EMBL" id="NVI43404.1"/>
    </source>
</evidence>
<accession>A0A973VXM1</accession>
<feature type="domain" description="Insertion element IS150 protein InsJ-like helix-turn-helix" evidence="2">
    <location>
        <begin position="10"/>
        <end position="49"/>
    </location>
</feature>
<gene>
    <name evidence="3" type="ORF">HAP48_010240</name>
</gene>
<dbReference type="SUPFAM" id="SSF46689">
    <property type="entry name" value="Homeodomain-like"/>
    <property type="match status" value="1"/>
</dbReference>
<reference evidence="3" key="1">
    <citation type="submission" date="2020-06" db="EMBL/GenBank/DDBJ databases">
        <title>Whole Genome Sequence of Bradyrhizobium sp. Strain 1S1.</title>
        <authorList>
            <person name="Bromfield E.S.P."/>
            <person name="Cloutier S."/>
        </authorList>
    </citation>
    <scope>NUCLEOTIDE SEQUENCE [LARGE SCALE GENOMIC DNA]</scope>
    <source>
        <strain evidence="3">1S1</strain>
    </source>
</reference>
<evidence type="ECO:0000256" key="1">
    <source>
        <dbReference type="SAM" id="MobiDB-lite"/>
    </source>
</evidence>